<evidence type="ECO:0000259" key="2">
    <source>
        <dbReference type="PROSITE" id="PS01148"/>
    </source>
</evidence>
<sequence>MKEVEIGGKKVKVSSTVDVVGLYCPMPVVKLKLELERLKLNQVVELLGDDPGMVEDLPAWCKETENTLLSLQKNSEGLFVVYVKKTNE</sequence>
<proteinExistence type="inferred from homology"/>
<evidence type="ECO:0000256" key="1">
    <source>
        <dbReference type="ARBA" id="ARBA00008984"/>
    </source>
</evidence>
<dbReference type="CDD" id="cd00291">
    <property type="entry name" value="SirA_YedF_YeeD"/>
    <property type="match status" value="1"/>
</dbReference>
<reference evidence="3" key="1">
    <citation type="journal article" date="2015" name="Nature">
        <title>Complex archaea that bridge the gap between prokaryotes and eukaryotes.</title>
        <authorList>
            <person name="Spang A."/>
            <person name="Saw J.H."/>
            <person name="Jorgensen S.L."/>
            <person name="Zaremba-Niedzwiedzka K."/>
            <person name="Martijn J."/>
            <person name="Lind A.E."/>
            <person name="van Eijk R."/>
            <person name="Schleper C."/>
            <person name="Guy L."/>
            <person name="Ettema T.J."/>
        </authorList>
    </citation>
    <scope>NUCLEOTIDE SEQUENCE</scope>
</reference>
<gene>
    <name evidence="3" type="ORF">LCGC14_1865300</name>
</gene>
<dbReference type="PANTHER" id="PTHR33279">
    <property type="entry name" value="SULFUR CARRIER PROTEIN YEDF-RELATED"/>
    <property type="match status" value="1"/>
</dbReference>
<comment type="similarity">
    <text evidence="1">Belongs to the sulfur carrier protein TusA family.</text>
</comment>
<feature type="domain" description="UPF0033" evidence="2">
    <location>
        <begin position="17"/>
        <end position="41"/>
    </location>
</feature>
<dbReference type="SUPFAM" id="SSF64307">
    <property type="entry name" value="SirA-like"/>
    <property type="match status" value="1"/>
</dbReference>
<comment type="caution">
    <text evidence="3">The sequence shown here is derived from an EMBL/GenBank/DDBJ whole genome shotgun (WGS) entry which is preliminary data.</text>
</comment>
<accession>A0A0F9J5A6</accession>
<dbReference type="PANTHER" id="PTHR33279:SF6">
    <property type="entry name" value="SULFUR CARRIER PROTEIN YEDF-RELATED"/>
    <property type="match status" value="1"/>
</dbReference>
<dbReference type="EMBL" id="LAZR01018942">
    <property type="protein sequence ID" value="KKL94377.1"/>
    <property type="molecule type" value="Genomic_DNA"/>
</dbReference>
<dbReference type="AlphaFoldDB" id="A0A0F9J5A6"/>
<protein>
    <recommendedName>
        <fullName evidence="2">UPF0033 domain-containing protein</fullName>
    </recommendedName>
</protein>
<organism evidence="3">
    <name type="scientific">marine sediment metagenome</name>
    <dbReference type="NCBI Taxonomy" id="412755"/>
    <lineage>
        <taxon>unclassified sequences</taxon>
        <taxon>metagenomes</taxon>
        <taxon>ecological metagenomes</taxon>
    </lineage>
</organism>
<dbReference type="InterPro" id="IPR036868">
    <property type="entry name" value="TusA-like_sf"/>
</dbReference>
<dbReference type="Gene3D" id="3.30.110.40">
    <property type="entry name" value="TusA-like domain"/>
    <property type="match status" value="1"/>
</dbReference>
<dbReference type="InterPro" id="IPR001455">
    <property type="entry name" value="TusA-like"/>
</dbReference>
<dbReference type="PROSITE" id="PS01148">
    <property type="entry name" value="UPF0033"/>
    <property type="match status" value="1"/>
</dbReference>
<name>A0A0F9J5A6_9ZZZZ</name>
<evidence type="ECO:0000313" key="3">
    <source>
        <dbReference type="EMBL" id="KKL94377.1"/>
    </source>
</evidence>
<dbReference type="Pfam" id="PF01206">
    <property type="entry name" value="TusA"/>
    <property type="match status" value="1"/>
</dbReference>